<dbReference type="RefSeq" id="WP_119774485.1">
    <property type="nucleotide sequence ID" value="NZ_CP046996.1"/>
</dbReference>
<dbReference type="InterPro" id="IPR014710">
    <property type="entry name" value="RmlC-like_jellyroll"/>
</dbReference>
<dbReference type="GO" id="GO:0003700">
    <property type="term" value="F:DNA-binding transcription factor activity"/>
    <property type="evidence" value="ECO:0007669"/>
    <property type="project" value="TreeGrafter"/>
</dbReference>
<dbReference type="InterPro" id="IPR000595">
    <property type="entry name" value="cNMP-bd_dom"/>
</dbReference>
<keyword evidence="2" id="KW-0238">DNA-binding</keyword>
<dbReference type="InterPro" id="IPR036390">
    <property type="entry name" value="WH_DNA-bd_sf"/>
</dbReference>
<keyword evidence="1" id="KW-0805">Transcription regulation</keyword>
<evidence type="ECO:0000313" key="7">
    <source>
        <dbReference type="Proteomes" id="UP000430508"/>
    </source>
</evidence>
<dbReference type="Gene3D" id="2.60.120.10">
    <property type="entry name" value="Jelly Rolls"/>
    <property type="match status" value="1"/>
</dbReference>
<dbReference type="CDD" id="cd00038">
    <property type="entry name" value="CAP_ED"/>
    <property type="match status" value="1"/>
</dbReference>
<accession>A0A857DKG2</accession>
<reference evidence="6 7" key="1">
    <citation type="submission" date="2019-12" db="EMBL/GenBank/DDBJ databases">
        <title>Sequence classification of anaerobic respiratory reductive dehalogenases: First we see many, then we see few.</title>
        <authorList>
            <person name="Molenda O."/>
            <person name="Puentes Jacome L.A."/>
            <person name="Cao X."/>
            <person name="Nesbo C.L."/>
            <person name="Tang S."/>
            <person name="Morson N."/>
            <person name="Patron J."/>
            <person name="Lomheim L."/>
            <person name="Wishart D.S."/>
            <person name="Edwards E.A."/>
        </authorList>
    </citation>
    <scope>NUCLEOTIDE SEQUENCE [LARGE SCALE GENOMIC DNA]</scope>
    <source>
        <strain evidence="6 7">12DCA</strain>
    </source>
</reference>
<dbReference type="SUPFAM" id="SSF46785">
    <property type="entry name" value="Winged helix' DNA-binding domain"/>
    <property type="match status" value="1"/>
</dbReference>
<feature type="domain" description="Cyclic nucleotide-binding" evidence="4">
    <location>
        <begin position="34"/>
        <end position="133"/>
    </location>
</feature>
<dbReference type="Pfam" id="PF13545">
    <property type="entry name" value="HTH_Crp_2"/>
    <property type="match status" value="1"/>
</dbReference>
<dbReference type="PROSITE" id="PS51063">
    <property type="entry name" value="HTH_CRP_2"/>
    <property type="match status" value="1"/>
</dbReference>
<evidence type="ECO:0000313" key="6">
    <source>
        <dbReference type="EMBL" id="QHA00992.1"/>
    </source>
</evidence>
<dbReference type="InterPro" id="IPR018490">
    <property type="entry name" value="cNMP-bd_dom_sf"/>
</dbReference>
<protein>
    <submittedName>
        <fullName evidence="6">Helix-turn-helix domain-containing protein</fullName>
    </submittedName>
</protein>
<dbReference type="GO" id="GO:0003677">
    <property type="term" value="F:DNA binding"/>
    <property type="evidence" value="ECO:0007669"/>
    <property type="project" value="UniProtKB-KW"/>
</dbReference>
<evidence type="ECO:0000259" key="5">
    <source>
        <dbReference type="PROSITE" id="PS51063"/>
    </source>
</evidence>
<proteinExistence type="predicted"/>
<dbReference type="InterPro" id="IPR050397">
    <property type="entry name" value="Env_Response_Regulators"/>
</dbReference>
<dbReference type="PANTHER" id="PTHR24567:SF26">
    <property type="entry name" value="REGULATORY PROTEIN YEIL"/>
    <property type="match status" value="1"/>
</dbReference>
<dbReference type="SUPFAM" id="SSF51206">
    <property type="entry name" value="cAMP-binding domain-like"/>
    <property type="match status" value="1"/>
</dbReference>
<gene>
    <name evidence="6" type="ORF">GQ588_10275</name>
</gene>
<dbReference type="PROSITE" id="PS50042">
    <property type="entry name" value="CNMP_BINDING_3"/>
    <property type="match status" value="1"/>
</dbReference>
<name>A0A857DKG2_9FIRM</name>
<evidence type="ECO:0000256" key="1">
    <source>
        <dbReference type="ARBA" id="ARBA00023015"/>
    </source>
</evidence>
<dbReference type="SMART" id="SM00419">
    <property type="entry name" value="HTH_CRP"/>
    <property type="match status" value="1"/>
</dbReference>
<dbReference type="InterPro" id="IPR012318">
    <property type="entry name" value="HTH_CRP"/>
</dbReference>
<dbReference type="PANTHER" id="PTHR24567">
    <property type="entry name" value="CRP FAMILY TRANSCRIPTIONAL REGULATORY PROTEIN"/>
    <property type="match status" value="1"/>
</dbReference>
<feature type="domain" description="HTH crp-type" evidence="5">
    <location>
        <begin position="147"/>
        <end position="212"/>
    </location>
</feature>
<dbReference type="Proteomes" id="UP000430508">
    <property type="component" value="Chromosome"/>
</dbReference>
<organism evidence="6 7">
    <name type="scientific">Dehalobacter restrictus</name>
    <dbReference type="NCBI Taxonomy" id="55583"/>
    <lineage>
        <taxon>Bacteria</taxon>
        <taxon>Bacillati</taxon>
        <taxon>Bacillota</taxon>
        <taxon>Clostridia</taxon>
        <taxon>Eubacteriales</taxon>
        <taxon>Desulfitobacteriaceae</taxon>
        <taxon>Dehalobacter</taxon>
    </lineage>
</organism>
<dbReference type="AlphaFoldDB" id="A0A857DKG2"/>
<dbReference type="EMBL" id="CP046996">
    <property type="protein sequence ID" value="QHA00992.1"/>
    <property type="molecule type" value="Genomic_DNA"/>
</dbReference>
<sequence>MSDNDLPWLKHTKLFRSPIDGWKKVFADRERLLYPKGSIIIKQGITIEKLLYIFTGTVEYSKVDEEGNEVLIDVLGANNLFMIAPLFTGIPPLGSFTAVEDTVAAAISIQEMKSLMKSDFTLTEELLYDLSMKSNNHISRLQKHYTYKVDHRIIETLCALADQQGMQLFINQQDLAELADTTRVTVSKLFRDLKSENIIRPIYGGIIIQDYSRLKNWQKHI</sequence>
<evidence type="ECO:0000259" key="4">
    <source>
        <dbReference type="PROSITE" id="PS50042"/>
    </source>
</evidence>
<dbReference type="GO" id="GO:0005829">
    <property type="term" value="C:cytosol"/>
    <property type="evidence" value="ECO:0007669"/>
    <property type="project" value="TreeGrafter"/>
</dbReference>
<dbReference type="Pfam" id="PF00027">
    <property type="entry name" value="cNMP_binding"/>
    <property type="match status" value="1"/>
</dbReference>
<keyword evidence="3" id="KW-0804">Transcription</keyword>
<evidence type="ECO:0000256" key="3">
    <source>
        <dbReference type="ARBA" id="ARBA00023163"/>
    </source>
</evidence>
<evidence type="ECO:0000256" key="2">
    <source>
        <dbReference type="ARBA" id="ARBA00023125"/>
    </source>
</evidence>